<sequence>MEQLIIAKKTNLVVFTAFERVDKHEDTAILIVRLQIVEHCPEWSGTSVRLWMTTITSQDPCLRALKLDQWLEQAENFLSPYLEKKVTVVALIGRDSLNRAKGEDLNDFLRMDVFPRWTDENDTMSIQAFYCVDTNVVYLLVNGYGDFVNLQQVFPSNSEKNFFERLADTEEAEVRLLHFVSIFSHMMIFVESSTRFDISLSDMLSSVNKLRKNVREGISELLEETSKEASEWIKEGRIACPRIVFAFQRNIIRNELGYVKKREICEKLEHSLESQIYSVLKCYKLVDQTVYYILQLPFIYSGPSGVWIPPVGVERVGVFKGDAIQTPKLDLWIKYTRAALEIIKPHSEIVTKKLLNQYVNRQLQFMRMLNAKHIKEAIARYTGASSGFGKSKAATERGRNQVFTKAEHDQKVALAIAYLDAVLVGDRDEAIAQVRAACDNLWQGGMRGCEEVSMTGNRCQLKVHATIGDASVPSSEWEMHSNDVTYLSTCSCGRRQAVRRDPFTLKEANYDFYFENKIFSCCAGLEKHVFAVLEDDDTDAEKGLWSGNENWENGEGGGSNPLFPVPSAMSRERQNPDDDTNPAVGDEEDGTGSDTGEDSVSNAEGEAIESSSQSSQDDDVHYRDMRSYLDDESVSFVKNPHTKLDEAAIAFEARLRKLRAKQVPFLEGVPHSLSPNLPPLFPSWTLTCVGPNSYYTHSYGLRDQPNLKLGGEYLYPVSVQLEVKLFVGMEYECPRGHRFFVAENGEPLRLPKNSNARSALSRESDDEFLHRDFPLRRQCTCRKLPVQTAQLMRVHVVTPKAPITVTIQPAVEIPGQEGYFGTGEGPLQLSWARYYILQLPFIYSGPSGVWIPPVGVERVGVFKGDAIQPNVVSVL</sequence>
<comment type="similarity">
    <text evidence="1 4">Belongs to the SMG8 family.</text>
</comment>
<dbReference type="Proteomes" id="UP000054495">
    <property type="component" value="Unassembled WGS sequence"/>
</dbReference>
<dbReference type="PANTHER" id="PTHR13091:SF0">
    <property type="entry name" value="NONSENSE-MEDIATED MRNA DECAY FACTOR SMG8"/>
    <property type="match status" value="1"/>
</dbReference>
<feature type="region of interest" description="Disordered" evidence="5">
    <location>
        <begin position="541"/>
        <end position="620"/>
    </location>
</feature>
<dbReference type="AlphaFoldDB" id="A0A0D6M7B1"/>
<evidence type="ECO:0000313" key="7">
    <source>
        <dbReference type="Proteomes" id="UP000054495"/>
    </source>
</evidence>
<keyword evidence="2 4" id="KW-0866">Nonsense-mediated mRNA decay</keyword>
<accession>A0A0D6M7B1</accession>
<keyword evidence="7" id="KW-1185">Reference proteome</keyword>
<dbReference type="EMBL" id="KE124815">
    <property type="protein sequence ID" value="EPB78301.1"/>
    <property type="molecule type" value="Genomic_DNA"/>
</dbReference>
<evidence type="ECO:0000313" key="6">
    <source>
        <dbReference type="EMBL" id="EPB78301.1"/>
    </source>
</evidence>
<dbReference type="Pfam" id="PF10220">
    <property type="entry name" value="Smg8_Smg9"/>
    <property type="match status" value="2"/>
</dbReference>
<feature type="compositionally biased region" description="Acidic residues" evidence="5">
    <location>
        <begin position="577"/>
        <end position="597"/>
    </location>
</feature>
<name>A0A0D6M7B1_9BILA</name>
<organism evidence="6 7">
    <name type="scientific">Ancylostoma ceylanicum</name>
    <dbReference type="NCBI Taxonomy" id="53326"/>
    <lineage>
        <taxon>Eukaryota</taxon>
        <taxon>Metazoa</taxon>
        <taxon>Ecdysozoa</taxon>
        <taxon>Nematoda</taxon>
        <taxon>Chromadorea</taxon>
        <taxon>Rhabditida</taxon>
        <taxon>Rhabditina</taxon>
        <taxon>Rhabditomorpha</taxon>
        <taxon>Strongyloidea</taxon>
        <taxon>Ancylostomatidae</taxon>
        <taxon>Ancylostomatinae</taxon>
        <taxon>Ancylostoma</taxon>
    </lineage>
</organism>
<evidence type="ECO:0000256" key="5">
    <source>
        <dbReference type="SAM" id="MobiDB-lite"/>
    </source>
</evidence>
<evidence type="ECO:0000256" key="3">
    <source>
        <dbReference type="ARBA" id="ARBA00029509"/>
    </source>
</evidence>
<reference evidence="6 7" key="1">
    <citation type="submission" date="2013-05" db="EMBL/GenBank/DDBJ databases">
        <title>Draft genome of the parasitic nematode Anyclostoma ceylanicum.</title>
        <authorList>
            <person name="Mitreva M."/>
        </authorList>
    </citation>
    <scope>NUCLEOTIDE SEQUENCE [LARGE SCALE GENOMIC DNA]</scope>
</reference>
<dbReference type="GO" id="GO:0000184">
    <property type="term" value="P:nuclear-transcribed mRNA catabolic process, nonsense-mediated decay"/>
    <property type="evidence" value="ECO:0007669"/>
    <property type="project" value="UniProtKB-UniRule"/>
</dbReference>
<proteinExistence type="inferred from homology"/>
<evidence type="ECO:0000256" key="4">
    <source>
        <dbReference type="RuleBase" id="RU367133"/>
    </source>
</evidence>
<protein>
    <recommendedName>
        <fullName evidence="3 4">Nonsense-mediated mRNA decay factor SMG8</fullName>
    </recommendedName>
</protein>
<gene>
    <name evidence="6" type="ORF">ANCCEY_02603</name>
</gene>
<dbReference type="PANTHER" id="PTHR13091">
    <property type="entry name" value="AMPLIFIED IN BREAST CANCER 2-RELATED"/>
    <property type="match status" value="1"/>
</dbReference>
<evidence type="ECO:0000256" key="2">
    <source>
        <dbReference type="ARBA" id="ARBA00023161"/>
    </source>
</evidence>
<dbReference type="InterPro" id="IPR019354">
    <property type="entry name" value="SMG8-like"/>
</dbReference>
<evidence type="ECO:0000256" key="1">
    <source>
        <dbReference type="ARBA" id="ARBA00006443"/>
    </source>
</evidence>
<comment type="function">
    <text evidence="4">Involved in nonsense-mediated decay (NMD) of mRNAs containing premature stop codons.</text>
</comment>